<evidence type="ECO:0000313" key="8">
    <source>
        <dbReference type="EMBL" id="SCM16329.1"/>
    </source>
</evidence>
<dbReference type="Proteomes" id="UP000220214">
    <property type="component" value="Chromosome 13"/>
</dbReference>
<keyword evidence="3" id="KW-0963">Cytoplasm</keyword>
<evidence type="ECO:0000313" key="15">
    <source>
        <dbReference type="Proteomes" id="UP000516480"/>
    </source>
</evidence>
<dbReference type="EMBL" id="LT608261">
    <property type="protein sequence ID" value="SCM16329.1"/>
    <property type="molecule type" value="Genomic_DNA"/>
</dbReference>
<dbReference type="EMBL" id="LT608149">
    <property type="protein sequence ID" value="SCL95971.1"/>
    <property type="molecule type" value="Genomic_DNA"/>
</dbReference>
<evidence type="ECO:0000313" key="11">
    <source>
        <dbReference type="Proteomes" id="UP000069549"/>
    </source>
</evidence>
<evidence type="ECO:0000256" key="2">
    <source>
        <dbReference type="ARBA" id="ARBA00020148"/>
    </source>
</evidence>
<reference evidence="6 11" key="1">
    <citation type="submission" date="2016-02" db="EMBL/GenBank/DDBJ databases">
        <authorList>
            <consortium name="Pathogen Informatics"/>
        </authorList>
    </citation>
    <scope>NUCLEOTIDE SEQUENCE [LARGE SCALE GENOMIC DNA]</scope>
    <source>
        <strain evidence="6 11">K173</strain>
        <strain evidence="7 15">NK65 ny</strain>
        <strain evidence="10 14">NK65e</strain>
        <strain evidence="8 12">SP11 Antwerpcl1</strain>
        <strain evidence="9 13">SP11 RLL</strain>
    </source>
</reference>
<evidence type="ECO:0000313" key="10">
    <source>
        <dbReference type="EMBL" id="SCN27552.1"/>
    </source>
</evidence>
<accession>A0A113SGV0</accession>
<dbReference type="Gene3D" id="3.40.50.1820">
    <property type="entry name" value="alpha/beta hydrolase"/>
    <property type="match status" value="1"/>
</dbReference>
<dbReference type="EMBL" id="LT608277">
    <property type="protein sequence ID" value="SCM18125.1"/>
    <property type="molecule type" value="Genomic_DNA"/>
</dbReference>
<evidence type="ECO:0000259" key="5">
    <source>
        <dbReference type="Pfam" id="PF00561"/>
    </source>
</evidence>
<comment type="subcellular location">
    <subcellularLocation>
        <location evidence="1">Cytoplasm</location>
    </subcellularLocation>
</comment>
<feature type="compositionally biased region" description="Basic and acidic residues" evidence="4">
    <location>
        <begin position="319"/>
        <end position="332"/>
    </location>
</feature>
<dbReference type="OMA" id="HEAYKEF"/>
<name>A0A113SGV0_PLABE</name>
<feature type="compositionally biased region" description="Polar residues" evidence="4">
    <location>
        <begin position="333"/>
        <end position="347"/>
    </location>
</feature>
<feature type="domain" description="AB hydrolase-1" evidence="5">
    <location>
        <begin position="45"/>
        <end position="138"/>
    </location>
</feature>
<organism evidence="6 11">
    <name type="scientific">Plasmodium berghei</name>
    <dbReference type="NCBI Taxonomy" id="5821"/>
    <lineage>
        <taxon>Eukaryota</taxon>
        <taxon>Sar</taxon>
        <taxon>Alveolata</taxon>
        <taxon>Apicomplexa</taxon>
        <taxon>Aconoidasida</taxon>
        <taxon>Haemosporida</taxon>
        <taxon>Plasmodiidae</taxon>
        <taxon>Plasmodium</taxon>
        <taxon>Plasmodium (Vinckeia)</taxon>
    </lineage>
</organism>
<dbReference type="PANTHER" id="PTHR15913:SF0">
    <property type="entry name" value="MASPARDIN"/>
    <property type="match status" value="1"/>
</dbReference>
<dbReference type="Proteomes" id="UP000219860">
    <property type="component" value="Chromosome 13"/>
</dbReference>
<evidence type="ECO:0000256" key="4">
    <source>
        <dbReference type="SAM" id="MobiDB-lite"/>
    </source>
</evidence>
<dbReference type="Proteomes" id="UP000069549">
    <property type="component" value="Chromosome 13"/>
</dbReference>
<dbReference type="EMBL" id="LT614639">
    <property type="protein sequence ID" value="SCN27552.1"/>
    <property type="molecule type" value="Genomic_DNA"/>
</dbReference>
<dbReference type="VEuPathDB" id="PlasmoDB:PBANKA_1305500"/>
<proteinExistence type="predicted"/>
<dbReference type="Pfam" id="PF00561">
    <property type="entry name" value="Abhydrolase_1"/>
    <property type="match status" value="1"/>
</dbReference>
<dbReference type="InterPro" id="IPR026151">
    <property type="entry name" value="Maspardin"/>
</dbReference>
<feature type="region of interest" description="Disordered" evidence="4">
    <location>
        <begin position="318"/>
        <end position="354"/>
    </location>
</feature>
<evidence type="ECO:0000313" key="14">
    <source>
        <dbReference type="Proteomes" id="UP000220214"/>
    </source>
</evidence>
<dbReference type="Proteomes" id="UP000516480">
    <property type="component" value="Chromosome 13"/>
</dbReference>
<dbReference type="Proteomes" id="UP000219974">
    <property type="component" value="Chromosome 13"/>
</dbReference>
<gene>
    <name evidence="6" type="ORF">PBK173_000366100</name>
    <name evidence="10" type="ORF">PBNK65E_000354900</name>
    <name evidence="7" type="ORF">PBNK65NY_000354500</name>
    <name evidence="8" type="ORF">PBSP11A_000355100</name>
    <name evidence="9" type="ORF">PBSP11RLL_000355100</name>
</gene>
<sequence length="646" mass="75669">MELDKLSMHEAYKEFCSKHPLKKLSMPKSDLVWSYYDINSRNEHVIIFLHGICGTAGCYFYQLEKLSNLGFRVISLQYPCYNYLQDWIKNMCNILEYLNIKKAHFFAADLGGYLIQLYAKLYPSKIGSLILCNSYRQTEGFAAIASIRSIYGKLYSFLPHVLLKKIIIEDYIYGDFRYTDLKEKNSLEFMSNEIDLISASDLGGRISLQLSSEIVDSIYANDKCLTVMQTLNNMYPDSINDDMKKAYPNAKHAIMKSGGPFPYLSRYDEVNMYILIHLKNNINDEFVKERIANMSYVEREKSCDDIINHYLGNKTKSSIRKEDNNKKNHYNDSDNNTDANNYSSYNNDPLGDTKVSYHSYSRYEQCSNRVAHGNTTTNNSNNNRNDNNKVTYFYNEWRTKDDTNDPKLAYENKYAISTEKSYEQKNAPEKIGSDMQNGTKNGMGDGIKNYYRYKNEESDLNSHKYDSYNCYDNFSRKDTVTSEEILEESEDNNCSYGNHYENEKSYNIYKNNHYANNEYNNGHGQINEYNVNNNNSNYKNNDNITYSKKSLYEENFNKSNLDIVDFIDNKHENTSKNSNINLKNPHFNTGYDNNRSTTYEDSRYYNDNEYTYTSNENFNDSSQKVSNLENYYNRVYAKNNYAYHHL</sequence>
<dbReference type="OrthoDB" id="10264550at2759"/>
<evidence type="ECO:0000313" key="7">
    <source>
        <dbReference type="EMBL" id="SCL95971.1"/>
    </source>
</evidence>
<evidence type="ECO:0000313" key="13">
    <source>
        <dbReference type="Proteomes" id="UP000219974"/>
    </source>
</evidence>
<dbReference type="GO" id="GO:0005737">
    <property type="term" value="C:cytoplasm"/>
    <property type="evidence" value="ECO:0007669"/>
    <property type="project" value="UniProtKB-SubCell"/>
</dbReference>
<dbReference type="AlphaFoldDB" id="A0A113SGV0"/>
<evidence type="ECO:0000313" key="12">
    <source>
        <dbReference type="Proteomes" id="UP000219860"/>
    </source>
</evidence>
<dbReference type="PANTHER" id="PTHR15913">
    <property type="entry name" value="ACID CLUSTER PROTEIN 33"/>
    <property type="match status" value="1"/>
</dbReference>
<evidence type="ECO:0000256" key="1">
    <source>
        <dbReference type="ARBA" id="ARBA00004496"/>
    </source>
</evidence>
<dbReference type="SUPFAM" id="SSF53474">
    <property type="entry name" value="alpha/beta-Hydrolases"/>
    <property type="match status" value="1"/>
</dbReference>
<protein>
    <recommendedName>
        <fullName evidence="2">Maspardin</fullName>
    </recommendedName>
</protein>
<dbReference type="InterPro" id="IPR029058">
    <property type="entry name" value="AB_hydrolase_fold"/>
</dbReference>
<evidence type="ECO:0000313" key="9">
    <source>
        <dbReference type="EMBL" id="SCM18125.1"/>
    </source>
</evidence>
<evidence type="ECO:0000313" key="6">
    <source>
        <dbReference type="EMBL" id="CXI88713.1"/>
    </source>
</evidence>
<dbReference type="EMBL" id="LT160033">
    <property type="protein sequence ID" value="CXI88713.1"/>
    <property type="molecule type" value="Genomic_DNA"/>
</dbReference>
<evidence type="ECO:0000256" key="3">
    <source>
        <dbReference type="ARBA" id="ARBA00022490"/>
    </source>
</evidence>
<dbReference type="InterPro" id="IPR000073">
    <property type="entry name" value="AB_hydrolase_1"/>
</dbReference>